<reference evidence="1 2" key="1">
    <citation type="submission" date="2015-05" db="EMBL/GenBank/DDBJ databases">
        <authorList>
            <person name="Liu X."/>
            <person name="Tong Y."/>
            <person name="Huang Y."/>
            <person name="Fan H."/>
            <person name="An X."/>
            <person name="Mi Z."/>
            <person name="Zhang Z."/>
        </authorList>
    </citation>
    <scope>NUCLEOTIDE SEQUENCE [LARGE SCALE GENOMIC DNA]</scope>
</reference>
<evidence type="ECO:0000313" key="1">
    <source>
        <dbReference type="EMBL" id="AKO61555.1"/>
    </source>
</evidence>
<name>A0A0H4IP58_9CAUD</name>
<organism evidence="1 2">
    <name type="scientific">Stenotrophomonas phage IME-SM1</name>
    <dbReference type="NCBI Taxonomy" id="1654717"/>
    <lineage>
        <taxon>Viruses</taxon>
        <taxon>Duplodnaviria</taxon>
        <taxon>Heunggongvirae</taxon>
        <taxon>Uroviricota</taxon>
        <taxon>Caudoviricetes</taxon>
        <taxon>Menderavirus</taxon>
        <taxon>Menderavirus IMESM1</taxon>
    </lineage>
</organism>
<sequence>MDSEHDDLLMLGKLFKLIQTKVEGIKAKLGGGEVQEPLPTPDQVRRNGLTRYERMLEDYWKKADDRHDREPYRYSTAPSIRTSGSWATDPYLSANPVVNPALFVAIF</sequence>
<dbReference type="GeneID" id="65066665"/>
<dbReference type="RefSeq" id="YP_010077748.1">
    <property type="nucleotide sequence ID" value="NC_054952.1"/>
</dbReference>
<keyword evidence="2" id="KW-1185">Reference proteome</keyword>
<proteinExistence type="predicted"/>
<evidence type="ECO:0000313" key="2">
    <source>
        <dbReference type="Proteomes" id="UP000224291"/>
    </source>
</evidence>
<dbReference type="EMBL" id="KR560069">
    <property type="protein sequence ID" value="AKO61555.1"/>
    <property type="molecule type" value="Genomic_DNA"/>
</dbReference>
<dbReference type="KEGG" id="vg:65066665"/>
<dbReference type="Proteomes" id="UP000224291">
    <property type="component" value="Segment"/>
</dbReference>
<accession>A0A0H4IP58</accession>
<protein>
    <submittedName>
        <fullName evidence="1">Uncharacterized protein</fullName>
    </submittedName>
</protein>